<reference evidence="2" key="1">
    <citation type="submission" date="2021-07" db="EMBL/GenBank/DDBJ databases">
        <title>Candidatus Kaistella beijingensis sp. nov. isolated from a municipal wastewater treatment plant is involved in sludge foaming.</title>
        <authorList>
            <person name="Song Y."/>
            <person name="Liu S.-J."/>
        </authorList>
    </citation>
    <scope>NUCLEOTIDE SEQUENCE</scope>
    <source>
        <strain evidence="2">DSM 43998</strain>
    </source>
</reference>
<evidence type="ECO:0000313" key="3">
    <source>
        <dbReference type="Proteomes" id="UP000887023"/>
    </source>
</evidence>
<name>A0ABX8SBC3_9ACTN</name>
<dbReference type="EMBL" id="CP079105">
    <property type="protein sequence ID" value="QXQ13880.1"/>
    <property type="molecule type" value="Genomic_DNA"/>
</dbReference>
<sequence length="401" mass="41817">MTIAPRVAETPDMQPNASAGSDACSTAGSRLGRRLLGVAFVVAVGWTTGCADNTSSGAGSSPTADPGLGATTTSSTITATTTTATMTGASGPSGGHGLLFRTGASTSHVTIHVVDPETGKSAIHQKFDADDADVQLAPATSGGRDTTRHDVSPDGSLIVATKTVRGETHAGWVDRSGKFTDVTAAVSGTNDFRPPAKHEPFGFDRAGNYYYTDRAAETGYPPILRVAIERPDAATDTGSTYNASGFRGDYVWTANGELWTKDRGPLPSGYTYCTLSNRVYWIDDHRFVAGDGLGSNLYVGELSAIRDEGSSCTNGATKLLPEGAALRLGDAVANPAGDSIAFYADTRDFSGIYRVPVSGGAPVRTVLTGDVIEDFGESIITGTGIHSDVERTYYYDIVGWI</sequence>
<proteinExistence type="predicted"/>
<protein>
    <submittedName>
        <fullName evidence="2">Uncharacterized protein</fullName>
    </submittedName>
</protein>
<feature type="compositionally biased region" description="Polar residues" evidence="1">
    <location>
        <begin position="13"/>
        <end position="25"/>
    </location>
</feature>
<feature type="compositionally biased region" description="Polar residues" evidence="1">
    <location>
        <begin position="52"/>
        <end position="63"/>
    </location>
</feature>
<gene>
    <name evidence="2" type="ORF">KV203_19265</name>
</gene>
<feature type="region of interest" description="Disordered" evidence="1">
    <location>
        <begin position="52"/>
        <end position="74"/>
    </location>
</feature>
<accession>A0ABX8SBC3</accession>
<evidence type="ECO:0000313" key="2">
    <source>
        <dbReference type="EMBL" id="QXQ13880.1"/>
    </source>
</evidence>
<organism evidence="2 3">
    <name type="scientific">Skermania pinensis</name>
    <dbReference type="NCBI Taxonomy" id="39122"/>
    <lineage>
        <taxon>Bacteria</taxon>
        <taxon>Bacillati</taxon>
        <taxon>Actinomycetota</taxon>
        <taxon>Actinomycetes</taxon>
        <taxon>Mycobacteriales</taxon>
        <taxon>Gordoniaceae</taxon>
        <taxon>Skermania</taxon>
    </lineage>
</organism>
<keyword evidence="3" id="KW-1185">Reference proteome</keyword>
<feature type="region of interest" description="Disordered" evidence="1">
    <location>
        <begin position="1"/>
        <end position="25"/>
    </location>
</feature>
<dbReference type="RefSeq" id="WP_218821006.1">
    <property type="nucleotide sequence ID" value="NZ_CP079105.1"/>
</dbReference>
<dbReference type="Proteomes" id="UP000887023">
    <property type="component" value="Chromosome"/>
</dbReference>
<evidence type="ECO:0000256" key="1">
    <source>
        <dbReference type="SAM" id="MobiDB-lite"/>
    </source>
</evidence>